<evidence type="ECO:0000313" key="2">
    <source>
        <dbReference type="EMBL" id="STX44045.1"/>
    </source>
</evidence>
<evidence type="ECO:0000313" key="3">
    <source>
        <dbReference type="Proteomes" id="UP000054691"/>
    </source>
</evidence>
<dbReference type="Proteomes" id="UP000254476">
    <property type="component" value="Unassembled WGS sequence"/>
</dbReference>
<protein>
    <submittedName>
        <fullName evidence="2">Uncharacterized protein</fullName>
    </submittedName>
</protein>
<evidence type="ECO:0000313" key="1">
    <source>
        <dbReference type="EMBL" id="KTD10844.1"/>
    </source>
</evidence>
<organism evidence="2 4">
    <name type="scientific">Legionella gratiana</name>
    <dbReference type="NCBI Taxonomy" id="45066"/>
    <lineage>
        <taxon>Bacteria</taxon>
        <taxon>Pseudomonadati</taxon>
        <taxon>Pseudomonadota</taxon>
        <taxon>Gammaproteobacteria</taxon>
        <taxon>Legionellales</taxon>
        <taxon>Legionellaceae</taxon>
        <taxon>Legionella</taxon>
    </lineage>
</organism>
<proteinExistence type="predicted"/>
<accession>A0A378J8X1</accession>
<dbReference type="AlphaFoldDB" id="A0A378J8X1"/>
<dbReference type="Proteomes" id="UP000054691">
    <property type="component" value="Unassembled WGS sequence"/>
</dbReference>
<reference evidence="2 4" key="2">
    <citation type="submission" date="2018-06" db="EMBL/GenBank/DDBJ databases">
        <authorList>
            <consortium name="Pathogen Informatics"/>
            <person name="Doyle S."/>
        </authorList>
    </citation>
    <scope>NUCLEOTIDE SEQUENCE [LARGE SCALE GENOMIC DNA]</scope>
    <source>
        <strain evidence="2 4">NCTC12388</strain>
    </source>
</reference>
<evidence type="ECO:0000313" key="4">
    <source>
        <dbReference type="Proteomes" id="UP000254476"/>
    </source>
</evidence>
<keyword evidence="3" id="KW-1185">Reference proteome</keyword>
<dbReference type="EMBL" id="UGOB01000001">
    <property type="protein sequence ID" value="STX44045.1"/>
    <property type="molecule type" value="Genomic_DNA"/>
</dbReference>
<reference evidence="1 3" key="1">
    <citation type="submission" date="2015-11" db="EMBL/GenBank/DDBJ databases">
        <title>Genomic analysis of 38 Legionella species identifies large and diverse effector repertoires.</title>
        <authorList>
            <person name="Burstein D."/>
            <person name="Amaro F."/>
            <person name="Zusman T."/>
            <person name="Lifshitz Z."/>
            <person name="Cohen O."/>
            <person name="Gilbert J.A."/>
            <person name="Pupko T."/>
            <person name="Shuman H.A."/>
            <person name="Segal G."/>
        </authorList>
    </citation>
    <scope>NUCLEOTIDE SEQUENCE [LARGE SCALE GENOMIC DNA]</scope>
    <source>
        <strain evidence="1 3">Lyon 8420412</strain>
    </source>
</reference>
<dbReference type="EMBL" id="LNYE01000022">
    <property type="protein sequence ID" value="KTD10844.1"/>
    <property type="molecule type" value="Genomic_DNA"/>
</dbReference>
<dbReference type="RefSeq" id="WP_058498940.1">
    <property type="nucleotide sequence ID" value="NZ_CAAAHW010000001.1"/>
</dbReference>
<sequence>MRIKSKLDATILNLTNGGTVRCYPFVCIIKNPNKSEIRISLNRDIRDIEELPNGLLAVAVKGYIHIFNSTTGKEIDCVKRQDISLVKSVTLASQARLETLGVLIRQSARTNPNSFFSQMPVELTSKIMAERAPALKEEQAYKNSVDLLLG</sequence>
<gene>
    <name evidence="1" type="ORF">Lgra_1810</name>
    <name evidence="2" type="ORF">NCTC12388_01335</name>
</gene>
<name>A0A378J8X1_9GAMM</name>